<accession>A0A1H7TRD4</accession>
<dbReference type="AlphaFoldDB" id="A0A1H7TRD4"/>
<dbReference type="Pfam" id="PF13393">
    <property type="entry name" value="tRNA-synt_His"/>
    <property type="match status" value="1"/>
</dbReference>
<evidence type="ECO:0000313" key="5">
    <source>
        <dbReference type="Proteomes" id="UP000321425"/>
    </source>
</evidence>
<reference evidence="3 4" key="1">
    <citation type="submission" date="2016-10" db="EMBL/GenBank/DDBJ databases">
        <authorList>
            <person name="de Groot N.N."/>
        </authorList>
    </citation>
    <scope>NUCLEOTIDE SEQUENCE [LARGE SCALE GENOMIC DNA]</scope>
    <source>
        <strain evidence="3 4">DSM 19182</strain>
    </source>
</reference>
<dbReference type="Proteomes" id="UP000321425">
    <property type="component" value="Unassembled WGS sequence"/>
</dbReference>
<organism evidence="3 4">
    <name type="scientific">Alkalibacterium putridalgicola</name>
    <dbReference type="NCBI Taxonomy" id="426703"/>
    <lineage>
        <taxon>Bacteria</taxon>
        <taxon>Bacillati</taxon>
        <taxon>Bacillota</taxon>
        <taxon>Bacilli</taxon>
        <taxon>Lactobacillales</taxon>
        <taxon>Carnobacteriaceae</taxon>
        <taxon>Alkalibacterium</taxon>
    </lineage>
</organism>
<dbReference type="NCBIfam" id="NF008947">
    <property type="entry name" value="PRK12294.1"/>
    <property type="match status" value="1"/>
</dbReference>
<evidence type="ECO:0000259" key="1">
    <source>
        <dbReference type="Pfam" id="PF13393"/>
    </source>
</evidence>
<dbReference type="InterPro" id="IPR045864">
    <property type="entry name" value="aa-tRNA-synth_II/BPL/LPL"/>
</dbReference>
<dbReference type="EMBL" id="FOBL01000013">
    <property type="protein sequence ID" value="SEL86417.1"/>
    <property type="molecule type" value="Genomic_DNA"/>
</dbReference>
<name>A0A1H7TRD4_9LACT</name>
<proteinExistence type="predicted"/>
<feature type="domain" description="Class II Histidinyl-tRNA synthetase (HisRS)-like catalytic core" evidence="1">
    <location>
        <begin position="18"/>
        <end position="273"/>
    </location>
</feature>
<dbReference type="InterPro" id="IPR041715">
    <property type="entry name" value="HisRS-like_core"/>
</dbReference>
<dbReference type="Proteomes" id="UP000198548">
    <property type="component" value="Unassembled WGS sequence"/>
</dbReference>
<evidence type="ECO:0000313" key="3">
    <source>
        <dbReference type="EMBL" id="SEL86417.1"/>
    </source>
</evidence>
<dbReference type="STRING" id="426703.SAMN04488100_11353"/>
<sequence>MSLEKNSQYLLEKKRKEMDFLHRFHFLGYDLLDLSLLERFEWDRLSEDDLKMMKSRHIWQAGDSLLSLRSDWTDAIVRYRKKYKLQTDKIAYSGPVFPMDQEKMQFGMEIFTDDISRQLSTMQDLLQYIKENLALSLDVAVISHYSLLKKLLSKSERQNSEIMQYLGERNLDGLTKRLGDSHPVVRLMSQPVPDQLDYAKEYFPDLRKPVEEIQRWQDQLIENNIRVVYCDLFSIPPQSYYKGIFLQFYADYSVEPVLTGGQYSSPTRAFGMAINLSSLFLKTNVQRGKSS</sequence>
<dbReference type="RefSeq" id="WP_177165479.1">
    <property type="nucleotide sequence ID" value="NZ_BJUX01000002.1"/>
</dbReference>
<keyword evidence="3" id="KW-0328">Glycosyltransferase</keyword>
<dbReference type="GO" id="GO:0140096">
    <property type="term" value="F:catalytic activity, acting on a protein"/>
    <property type="evidence" value="ECO:0007669"/>
    <property type="project" value="UniProtKB-ARBA"/>
</dbReference>
<gene>
    <name evidence="2" type="primary">hisZ</name>
    <name evidence="2" type="ORF">APU01nite_02200</name>
    <name evidence="3" type="ORF">SAMN04488100_11353</name>
</gene>
<reference evidence="2 5" key="2">
    <citation type="submission" date="2019-07" db="EMBL/GenBank/DDBJ databases">
        <title>Whole genome shotgun sequence of Alkalibacterium putridalgicola NBRC 103243.</title>
        <authorList>
            <person name="Hosoyama A."/>
            <person name="Uohara A."/>
            <person name="Ohji S."/>
            <person name="Ichikawa N."/>
        </authorList>
    </citation>
    <scope>NUCLEOTIDE SEQUENCE [LARGE SCALE GENOMIC DNA]</scope>
    <source>
        <strain evidence="2 5">NBRC 103243</strain>
    </source>
</reference>
<evidence type="ECO:0000313" key="4">
    <source>
        <dbReference type="Proteomes" id="UP000198548"/>
    </source>
</evidence>
<evidence type="ECO:0000313" key="2">
    <source>
        <dbReference type="EMBL" id="GEK88181.1"/>
    </source>
</evidence>
<dbReference type="Gene3D" id="3.30.930.10">
    <property type="entry name" value="Bira Bifunctional Protein, Domain 2"/>
    <property type="match status" value="1"/>
</dbReference>
<dbReference type="GO" id="GO:0016757">
    <property type="term" value="F:glycosyltransferase activity"/>
    <property type="evidence" value="ECO:0007669"/>
    <property type="project" value="UniProtKB-KW"/>
</dbReference>
<dbReference type="EMBL" id="BJUX01000002">
    <property type="protein sequence ID" value="GEK88181.1"/>
    <property type="molecule type" value="Genomic_DNA"/>
</dbReference>
<dbReference type="SUPFAM" id="SSF55681">
    <property type="entry name" value="Class II aaRS and biotin synthetases"/>
    <property type="match status" value="1"/>
</dbReference>
<keyword evidence="5" id="KW-1185">Reference proteome</keyword>
<protein>
    <submittedName>
        <fullName evidence="2 3">ATP phosphoribosyltransferase regulatory subunit</fullName>
    </submittedName>
</protein>
<keyword evidence="3" id="KW-0808">Transferase</keyword>